<accession>A0A5R9FRK7</accession>
<keyword evidence="3" id="KW-1185">Reference proteome</keyword>
<sequence>MVQAVGGVVGLDKAELGRTLRTRRQEAGRTIASVAVDAGLSVPYIANLENGRGNPTVAALQQLAAALGFRLEIGLRGEDEGEGEGAAEPEVPDAVRRLMASPRVRAVARRLAQDRRAHVSLVTERLQDALLALGAVTGREVGERDLERLLDLLLLSGAAGLEEQARGES</sequence>
<dbReference type="EMBL" id="VBZC01000044">
    <property type="protein sequence ID" value="TLS42195.1"/>
    <property type="molecule type" value="Genomic_DNA"/>
</dbReference>
<dbReference type="InterPro" id="IPR001387">
    <property type="entry name" value="Cro/C1-type_HTH"/>
</dbReference>
<dbReference type="SUPFAM" id="SSF47413">
    <property type="entry name" value="lambda repressor-like DNA-binding domains"/>
    <property type="match status" value="1"/>
</dbReference>
<proteinExistence type="predicted"/>
<dbReference type="SMART" id="SM00530">
    <property type="entry name" value="HTH_XRE"/>
    <property type="match status" value="1"/>
</dbReference>
<evidence type="ECO:0000313" key="2">
    <source>
        <dbReference type="EMBL" id="TLS42195.1"/>
    </source>
</evidence>
<dbReference type="Proteomes" id="UP000305906">
    <property type="component" value="Unassembled WGS sequence"/>
</dbReference>
<protein>
    <submittedName>
        <fullName evidence="2">Helix-turn-helix transcriptional regulator</fullName>
    </submittedName>
</protein>
<dbReference type="PROSITE" id="PS50943">
    <property type="entry name" value="HTH_CROC1"/>
    <property type="match status" value="1"/>
</dbReference>
<organism evidence="2 3">
    <name type="scientific">Streptomyces montanus</name>
    <dbReference type="NCBI Taxonomy" id="2580423"/>
    <lineage>
        <taxon>Bacteria</taxon>
        <taxon>Bacillati</taxon>
        <taxon>Actinomycetota</taxon>
        <taxon>Actinomycetes</taxon>
        <taxon>Kitasatosporales</taxon>
        <taxon>Streptomycetaceae</taxon>
        <taxon>Streptomyces</taxon>
    </lineage>
</organism>
<gene>
    <name evidence="2" type="ORF">FE633_32265</name>
</gene>
<feature type="domain" description="HTH cro/C1-type" evidence="1">
    <location>
        <begin position="20"/>
        <end position="75"/>
    </location>
</feature>
<dbReference type="InterPro" id="IPR010982">
    <property type="entry name" value="Lambda_DNA-bd_dom_sf"/>
</dbReference>
<dbReference type="AlphaFoldDB" id="A0A5R9FRK7"/>
<evidence type="ECO:0000259" key="1">
    <source>
        <dbReference type="PROSITE" id="PS50943"/>
    </source>
</evidence>
<evidence type="ECO:0000313" key="3">
    <source>
        <dbReference type="Proteomes" id="UP000305906"/>
    </source>
</evidence>
<reference evidence="2 3" key="1">
    <citation type="submission" date="2019-05" db="EMBL/GenBank/DDBJ databases">
        <title>Streptomyces sp. NEAU-C151, a novel actinomycete isolated from soil.</title>
        <authorList>
            <person name="Han L."/>
            <person name="Jiang H."/>
        </authorList>
    </citation>
    <scope>NUCLEOTIDE SEQUENCE [LARGE SCALE GENOMIC DNA]</scope>
    <source>
        <strain evidence="2 3">NEAU-C151</strain>
    </source>
</reference>
<dbReference type="GO" id="GO:0003677">
    <property type="term" value="F:DNA binding"/>
    <property type="evidence" value="ECO:0007669"/>
    <property type="project" value="InterPro"/>
</dbReference>
<name>A0A5R9FRK7_9ACTN</name>
<dbReference type="Pfam" id="PF13560">
    <property type="entry name" value="HTH_31"/>
    <property type="match status" value="1"/>
</dbReference>
<dbReference type="CDD" id="cd00093">
    <property type="entry name" value="HTH_XRE"/>
    <property type="match status" value="1"/>
</dbReference>
<comment type="caution">
    <text evidence="2">The sequence shown here is derived from an EMBL/GenBank/DDBJ whole genome shotgun (WGS) entry which is preliminary data.</text>
</comment>
<dbReference type="Gene3D" id="1.10.260.40">
    <property type="entry name" value="lambda repressor-like DNA-binding domains"/>
    <property type="match status" value="1"/>
</dbReference>